<evidence type="ECO:0000256" key="3">
    <source>
        <dbReference type="ARBA" id="ARBA00048696"/>
    </source>
</evidence>
<dbReference type="EC" id="2.7.7.108" evidence="1"/>
<dbReference type="CDD" id="cd05403">
    <property type="entry name" value="NT_KNTase_like"/>
    <property type="match status" value="1"/>
</dbReference>
<proteinExistence type="predicted"/>
<organism evidence="5 6">
    <name type="scientific">Methanobrevibacter cuticularis</name>
    <dbReference type="NCBI Taxonomy" id="47311"/>
    <lineage>
        <taxon>Archaea</taxon>
        <taxon>Methanobacteriati</taxon>
        <taxon>Methanobacteriota</taxon>
        <taxon>Methanomada group</taxon>
        <taxon>Methanobacteria</taxon>
        <taxon>Methanobacteriales</taxon>
        <taxon>Methanobacteriaceae</taxon>
        <taxon>Methanobrevibacter</taxon>
    </lineage>
</organism>
<gene>
    <name evidence="5" type="ORF">MBCUT_04150</name>
</gene>
<dbReference type="InterPro" id="IPR041633">
    <property type="entry name" value="Polbeta"/>
</dbReference>
<comment type="caution">
    <text evidence="5">The sequence shown here is derived from an EMBL/GenBank/DDBJ whole genome shotgun (WGS) entry which is preliminary data.</text>
</comment>
<comment type="catalytic activity">
    <reaction evidence="2">
        <text>O-(5'-adenylyl)-L-tyrosyl-[protein] + ATP = O-[5'-(adenylyl-(5'-&gt;3')-adenylyl)]-L-tyrosyl-[protein] + diphosphate</text>
        <dbReference type="Rhea" id="RHEA:66528"/>
        <dbReference type="Rhea" id="RHEA-COMP:13846"/>
        <dbReference type="Rhea" id="RHEA-COMP:17046"/>
        <dbReference type="ChEBI" id="CHEBI:30616"/>
        <dbReference type="ChEBI" id="CHEBI:33019"/>
        <dbReference type="ChEBI" id="CHEBI:83624"/>
        <dbReference type="ChEBI" id="CHEBI:167160"/>
    </reaction>
</comment>
<dbReference type="OrthoDB" id="77708at2157"/>
<protein>
    <recommendedName>
        <fullName evidence="1">protein adenylyltransferase</fullName>
        <ecNumber evidence="1">2.7.7.108</ecNumber>
    </recommendedName>
</protein>
<dbReference type="SUPFAM" id="SSF81301">
    <property type="entry name" value="Nucleotidyltransferase"/>
    <property type="match status" value="1"/>
</dbReference>
<comment type="catalytic activity">
    <reaction evidence="3">
        <text>L-tyrosyl-[protein] + ATP = O-(5'-adenylyl)-L-tyrosyl-[protein] + diphosphate</text>
        <dbReference type="Rhea" id="RHEA:54288"/>
        <dbReference type="Rhea" id="RHEA-COMP:10136"/>
        <dbReference type="Rhea" id="RHEA-COMP:13846"/>
        <dbReference type="ChEBI" id="CHEBI:30616"/>
        <dbReference type="ChEBI" id="CHEBI:33019"/>
        <dbReference type="ChEBI" id="CHEBI:46858"/>
        <dbReference type="ChEBI" id="CHEBI:83624"/>
        <dbReference type="EC" id="2.7.7.108"/>
    </reaction>
</comment>
<accession>A0A166EU16</accession>
<keyword evidence="6" id="KW-1185">Reference proteome</keyword>
<dbReference type="InterPro" id="IPR043519">
    <property type="entry name" value="NT_sf"/>
</dbReference>
<reference evidence="5 6" key="1">
    <citation type="submission" date="2016-04" db="EMBL/GenBank/DDBJ databases">
        <title>Genome sequence of Methanobrevibacter cuticularis DSM 11139.</title>
        <authorList>
            <person name="Poehlein A."/>
            <person name="Seedorf H."/>
            <person name="Daniel R."/>
        </authorList>
    </citation>
    <scope>NUCLEOTIDE SEQUENCE [LARGE SCALE GENOMIC DNA]</scope>
    <source>
        <strain evidence="5 6">DSM 11139</strain>
    </source>
</reference>
<dbReference type="RefSeq" id="WP_067258305.1">
    <property type="nucleotide sequence ID" value="NZ_LWMW01000075.1"/>
</dbReference>
<dbReference type="Proteomes" id="UP000077275">
    <property type="component" value="Unassembled WGS sequence"/>
</dbReference>
<dbReference type="Pfam" id="PF18765">
    <property type="entry name" value="Polbeta"/>
    <property type="match status" value="1"/>
</dbReference>
<evidence type="ECO:0000259" key="4">
    <source>
        <dbReference type="Pfam" id="PF18765"/>
    </source>
</evidence>
<dbReference type="GO" id="GO:0070733">
    <property type="term" value="F:AMPylase activity"/>
    <property type="evidence" value="ECO:0007669"/>
    <property type="project" value="UniProtKB-EC"/>
</dbReference>
<dbReference type="PATRIC" id="fig|47311.3.peg.477"/>
<sequence length="101" mass="11648">MDRKQLAIDFAKSLNHPEIEKIILFGSVARGDDTKDSDIDILILTTEKTKKIKKDIYSKASDILLETMEDISVKINELEHYQKYKDMPFYSNIRKEGVVIG</sequence>
<feature type="domain" description="Polymerase beta nucleotidyltransferase" evidence="4">
    <location>
        <begin position="15"/>
        <end position="75"/>
    </location>
</feature>
<keyword evidence="5" id="KW-0808">Transferase</keyword>
<evidence type="ECO:0000256" key="1">
    <source>
        <dbReference type="ARBA" id="ARBA00034531"/>
    </source>
</evidence>
<evidence type="ECO:0000313" key="6">
    <source>
        <dbReference type="Proteomes" id="UP000077275"/>
    </source>
</evidence>
<evidence type="ECO:0000256" key="2">
    <source>
        <dbReference type="ARBA" id="ARBA00047518"/>
    </source>
</evidence>
<dbReference type="InterPro" id="IPR052548">
    <property type="entry name" value="Type_VII_TA_antitoxin"/>
</dbReference>
<dbReference type="AlphaFoldDB" id="A0A166EU16"/>
<dbReference type="PANTHER" id="PTHR33933">
    <property type="entry name" value="NUCLEOTIDYLTRANSFERASE"/>
    <property type="match status" value="1"/>
</dbReference>
<name>A0A166EU16_9EURY</name>
<dbReference type="PANTHER" id="PTHR33933:SF1">
    <property type="entry name" value="PROTEIN ADENYLYLTRANSFERASE MNTA-RELATED"/>
    <property type="match status" value="1"/>
</dbReference>
<dbReference type="STRING" id="47311.MBCUT_04150"/>
<evidence type="ECO:0000313" key="5">
    <source>
        <dbReference type="EMBL" id="KZX17012.1"/>
    </source>
</evidence>
<dbReference type="EMBL" id="LWMW01000075">
    <property type="protein sequence ID" value="KZX17012.1"/>
    <property type="molecule type" value="Genomic_DNA"/>
</dbReference>
<dbReference type="Gene3D" id="3.30.460.10">
    <property type="entry name" value="Beta Polymerase, domain 2"/>
    <property type="match status" value="1"/>
</dbReference>